<dbReference type="Proteomes" id="UP000837205">
    <property type="component" value="Unassembled WGS sequence"/>
</dbReference>
<dbReference type="Proteomes" id="UP000834503">
    <property type="component" value="Unassembled WGS sequence"/>
</dbReference>
<dbReference type="EMBL" id="CAIIUA010000001">
    <property type="protein sequence ID" value="CAC9226307.1"/>
    <property type="molecule type" value="Genomic_DNA"/>
</dbReference>
<dbReference type="EMBL" id="CAHPQX010000003">
    <property type="protein sequence ID" value="CAB5527440.1"/>
    <property type="molecule type" value="Genomic_DNA"/>
</dbReference>
<accession>A0A9N8CPR5</accession>
<evidence type="ECO:0000313" key="1">
    <source>
        <dbReference type="EMBL" id="CAB5527440.1"/>
    </source>
</evidence>
<organism evidence="1 3">
    <name type="scientific">Citrobacter werkmanii</name>
    <dbReference type="NCBI Taxonomy" id="67827"/>
    <lineage>
        <taxon>Bacteria</taxon>
        <taxon>Pseudomonadati</taxon>
        <taxon>Pseudomonadota</taxon>
        <taxon>Gammaproteobacteria</taxon>
        <taxon>Enterobacterales</taxon>
        <taxon>Enterobacteriaceae</taxon>
        <taxon>Citrobacter</taxon>
        <taxon>Citrobacter freundii complex</taxon>
    </lineage>
</organism>
<evidence type="ECO:0000313" key="2">
    <source>
        <dbReference type="EMBL" id="CAC9226307.1"/>
    </source>
</evidence>
<reference evidence="1" key="1">
    <citation type="submission" date="2020-05" db="EMBL/GenBank/DDBJ databases">
        <authorList>
            <person name="Delgado-Blas J."/>
        </authorList>
    </citation>
    <scope>NUCLEOTIDE SEQUENCE</scope>
    <source>
        <strain evidence="1">BB1459</strain>
        <strain evidence="2">BB1480</strain>
    </source>
</reference>
<sequence length="29" mass="3416">MKFALYVDGKMTLYNRLIQIFLAGQILRV</sequence>
<evidence type="ECO:0000313" key="3">
    <source>
        <dbReference type="Proteomes" id="UP000834503"/>
    </source>
</evidence>
<comment type="caution">
    <text evidence="1">The sequence shown here is derived from an EMBL/GenBank/DDBJ whole genome shotgun (WGS) entry which is preliminary data.</text>
</comment>
<proteinExistence type="predicted"/>
<gene>
    <name evidence="1" type="ORF">GHA_00935</name>
    <name evidence="2" type="ORF">TML_03891</name>
</gene>
<keyword evidence="4" id="KW-1185">Reference proteome</keyword>
<name>A0A9N8CPR5_9ENTR</name>
<evidence type="ECO:0000313" key="4">
    <source>
        <dbReference type="Proteomes" id="UP000837205"/>
    </source>
</evidence>
<protein>
    <submittedName>
        <fullName evidence="1">Uncharacterized protein</fullName>
    </submittedName>
</protein>
<dbReference type="AlphaFoldDB" id="A0A9N8CPR5"/>